<protein>
    <recommendedName>
        <fullName evidence="4">Transcriptional regulator</fullName>
    </recommendedName>
</protein>
<accession>A0A269XWG9</accession>
<dbReference type="OrthoDB" id="461984at2"/>
<dbReference type="SUPFAM" id="SSF47413">
    <property type="entry name" value="lambda repressor-like DNA-binding domains"/>
    <property type="match status" value="1"/>
</dbReference>
<feature type="region of interest" description="Disordered" evidence="1">
    <location>
        <begin position="1"/>
        <end position="21"/>
    </location>
</feature>
<dbReference type="GO" id="GO:0003677">
    <property type="term" value="F:DNA binding"/>
    <property type="evidence" value="ECO:0007669"/>
    <property type="project" value="InterPro"/>
</dbReference>
<comment type="caution">
    <text evidence="2">The sequence shown here is derived from an EMBL/GenBank/DDBJ whole genome shotgun (WGS) entry which is preliminary data.</text>
</comment>
<evidence type="ECO:0000313" key="3">
    <source>
        <dbReference type="Proteomes" id="UP000216151"/>
    </source>
</evidence>
<dbReference type="Gene3D" id="1.10.260.40">
    <property type="entry name" value="lambda repressor-like DNA-binding domains"/>
    <property type="match status" value="1"/>
</dbReference>
<dbReference type="EMBL" id="NCXK01000044">
    <property type="protein sequence ID" value="PAK76786.1"/>
    <property type="molecule type" value="Genomic_DNA"/>
</dbReference>
<dbReference type="Proteomes" id="UP000216151">
    <property type="component" value="Unassembled WGS sequence"/>
</dbReference>
<name>A0A269XWG9_9PROT</name>
<evidence type="ECO:0000256" key="1">
    <source>
        <dbReference type="SAM" id="MobiDB-lite"/>
    </source>
</evidence>
<dbReference type="InterPro" id="IPR010982">
    <property type="entry name" value="Lambda_DNA-bd_dom_sf"/>
</dbReference>
<proteinExistence type="predicted"/>
<reference evidence="2 3" key="1">
    <citation type="submission" date="2017-04" db="EMBL/GenBank/DDBJ databases">
        <title>Kefir bacterial isolates.</title>
        <authorList>
            <person name="Kim Y."/>
            <person name="Blasche S."/>
            <person name="Patil K.R."/>
        </authorList>
    </citation>
    <scope>NUCLEOTIDE SEQUENCE [LARGE SCALE GENOMIC DNA]</scope>
    <source>
        <strain evidence="2 3">KR</strain>
    </source>
</reference>
<organism evidence="2 3">
    <name type="scientific">Acetobacter fabarum</name>
    <dbReference type="NCBI Taxonomy" id="483199"/>
    <lineage>
        <taxon>Bacteria</taxon>
        <taxon>Pseudomonadati</taxon>
        <taxon>Pseudomonadota</taxon>
        <taxon>Alphaproteobacteria</taxon>
        <taxon>Acetobacterales</taxon>
        <taxon>Acetobacteraceae</taxon>
        <taxon>Acetobacter</taxon>
    </lineage>
</organism>
<evidence type="ECO:0000313" key="2">
    <source>
        <dbReference type="EMBL" id="PAK76786.1"/>
    </source>
</evidence>
<evidence type="ECO:0008006" key="4">
    <source>
        <dbReference type="Google" id="ProtNLM"/>
    </source>
</evidence>
<sequence length="92" mass="10324">MQSDDEIAIPADFNDPEDRPVSKAGLRMAHRGRKLRMTRTGLGLTQEVFAGLLGVSPVELLVWEQVRQEIPEDIMSKAQAIKSDFIFPNESQ</sequence>
<gene>
    <name evidence="2" type="ORF">B8X00_13095</name>
</gene>
<dbReference type="AlphaFoldDB" id="A0A269XWG9"/>
<keyword evidence="3" id="KW-1185">Reference proteome</keyword>
<dbReference type="RefSeq" id="WP_095350480.1">
    <property type="nucleotide sequence ID" value="NZ_NCXK01000044.1"/>
</dbReference>